<reference evidence="1 2" key="1">
    <citation type="submission" date="2018-06" db="EMBL/GenBank/DDBJ databases">
        <title>Genomic Encyclopedia of Type Strains, Phase III (KMG-III): the genomes of soil and plant-associated and newly described type strains.</title>
        <authorList>
            <person name="Whitman W."/>
        </authorList>
    </citation>
    <scope>NUCLEOTIDE SEQUENCE [LARGE SCALE GENOMIC DNA]</scope>
    <source>
        <strain evidence="1 2">LMG 23644</strain>
    </source>
</reference>
<proteinExistence type="predicted"/>
<dbReference type="OrthoDB" id="9102307at2"/>
<protein>
    <submittedName>
        <fullName evidence="1">Uncharacterized protein</fullName>
    </submittedName>
</protein>
<sequence length="76" mass="8231">MLLHLFRGPGRVFGLTADANGANLPAQFAPWAPFKSVELNRDRATPGVDSAACLDDIAQQGFHITDAHVRIADQFI</sequence>
<gene>
    <name evidence="1" type="ORF">BX591_101692</name>
</gene>
<name>A0A329CWZ6_9BURK</name>
<evidence type="ECO:0000313" key="2">
    <source>
        <dbReference type="Proteomes" id="UP000248918"/>
    </source>
</evidence>
<dbReference type="RefSeq" id="WP_111929294.1">
    <property type="nucleotide sequence ID" value="NZ_CADFFP010000003.1"/>
</dbReference>
<comment type="caution">
    <text evidence="1">The sequence shown here is derived from an EMBL/GenBank/DDBJ whole genome shotgun (WGS) entry which is preliminary data.</text>
</comment>
<evidence type="ECO:0000313" key="1">
    <source>
        <dbReference type="EMBL" id="RAS39353.1"/>
    </source>
</evidence>
<dbReference type="Proteomes" id="UP000248918">
    <property type="component" value="Unassembled WGS sequence"/>
</dbReference>
<dbReference type="EMBL" id="QLTK01000001">
    <property type="protein sequence ID" value="RAS39353.1"/>
    <property type="molecule type" value="Genomic_DNA"/>
</dbReference>
<dbReference type="AlphaFoldDB" id="A0A329CWZ6"/>
<accession>A0A329CWZ6</accession>
<organism evidence="1 2">
    <name type="scientific">Paraburkholderia bryophila</name>
    <dbReference type="NCBI Taxonomy" id="420952"/>
    <lineage>
        <taxon>Bacteria</taxon>
        <taxon>Pseudomonadati</taxon>
        <taxon>Pseudomonadota</taxon>
        <taxon>Betaproteobacteria</taxon>
        <taxon>Burkholderiales</taxon>
        <taxon>Burkholderiaceae</taxon>
        <taxon>Paraburkholderia</taxon>
    </lineage>
</organism>